<comment type="caution">
    <text evidence="1">The sequence shown here is derived from an EMBL/GenBank/DDBJ whole genome shotgun (WGS) entry which is preliminary data.</text>
</comment>
<dbReference type="EMBL" id="JAWHQM010000055">
    <property type="protein sequence ID" value="KAK5635624.1"/>
    <property type="molecule type" value="Genomic_DNA"/>
</dbReference>
<organism evidence="1 2">
    <name type="scientific">Xylaria bambusicola</name>
    <dbReference type="NCBI Taxonomy" id="326684"/>
    <lineage>
        <taxon>Eukaryota</taxon>
        <taxon>Fungi</taxon>
        <taxon>Dikarya</taxon>
        <taxon>Ascomycota</taxon>
        <taxon>Pezizomycotina</taxon>
        <taxon>Sordariomycetes</taxon>
        <taxon>Xylariomycetidae</taxon>
        <taxon>Xylariales</taxon>
        <taxon>Xylariaceae</taxon>
        <taxon>Xylaria</taxon>
    </lineage>
</organism>
<reference evidence="1 2" key="1">
    <citation type="submission" date="2023-10" db="EMBL/GenBank/DDBJ databases">
        <title>Draft genome sequence of Xylaria bambusicola isolate GMP-LS, the root and basal stem rot pathogen of sugarcane in Indonesia.</title>
        <authorList>
            <person name="Selvaraj P."/>
            <person name="Muralishankar V."/>
            <person name="Muruganantham S."/>
            <person name="Sp S."/>
            <person name="Haryani S."/>
            <person name="Lau K.J.X."/>
            <person name="Naqvi N.I."/>
        </authorList>
    </citation>
    <scope>NUCLEOTIDE SEQUENCE [LARGE SCALE GENOMIC DNA]</scope>
    <source>
        <strain evidence="1">GMP-LS</strain>
    </source>
</reference>
<protein>
    <submittedName>
        <fullName evidence="1">Uncharacterized protein</fullName>
    </submittedName>
</protein>
<evidence type="ECO:0000313" key="2">
    <source>
        <dbReference type="Proteomes" id="UP001305414"/>
    </source>
</evidence>
<sequence>MAAHDITWAGHLVETAVDFKSCAIQDVLFNGLGAVESISKAETYSQQQEAFDHVPSYRVIGLYRALLTEHIDSTDHQNTMVLNLKSSQEYASQVMHPFFDDPDDGPFTIWRWAHEQQPLSRSVNRWKQSTLSKGGYVLWDRARLDALGILKQHCQPHVIRALIFGDLLEKIW</sequence>
<proteinExistence type="predicted"/>
<accession>A0AAN7V2L0</accession>
<gene>
    <name evidence="1" type="ORF">RRF57_011336</name>
</gene>
<name>A0AAN7V2L0_9PEZI</name>
<dbReference type="Proteomes" id="UP001305414">
    <property type="component" value="Unassembled WGS sequence"/>
</dbReference>
<dbReference type="AlphaFoldDB" id="A0AAN7V2L0"/>
<evidence type="ECO:0000313" key="1">
    <source>
        <dbReference type="EMBL" id="KAK5635624.1"/>
    </source>
</evidence>
<keyword evidence="2" id="KW-1185">Reference proteome</keyword>